<evidence type="ECO:0000313" key="8">
    <source>
        <dbReference type="EMBL" id="CAI8602382.1"/>
    </source>
</evidence>
<evidence type="ECO:0000256" key="6">
    <source>
        <dbReference type="SAM" id="MobiDB-lite"/>
    </source>
</evidence>
<feature type="compositionally biased region" description="Basic and acidic residues" evidence="6">
    <location>
        <begin position="197"/>
        <end position="213"/>
    </location>
</feature>
<feature type="domain" description="TF-B3" evidence="7">
    <location>
        <begin position="17"/>
        <end position="110"/>
    </location>
</feature>
<evidence type="ECO:0000256" key="1">
    <source>
        <dbReference type="ARBA" id="ARBA00004123"/>
    </source>
</evidence>
<evidence type="ECO:0000259" key="7">
    <source>
        <dbReference type="PROSITE" id="PS50863"/>
    </source>
</evidence>
<dbReference type="SMART" id="SM01019">
    <property type="entry name" value="B3"/>
    <property type="match status" value="3"/>
</dbReference>
<dbReference type="Gene3D" id="2.40.330.10">
    <property type="entry name" value="DNA-binding pseudobarrel domain"/>
    <property type="match status" value="3"/>
</dbReference>
<evidence type="ECO:0000313" key="9">
    <source>
        <dbReference type="Proteomes" id="UP001157006"/>
    </source>
</evidence>
<dbReference type="InterPro" id="IPR003340">
    <property type="entry name" value="B3_DNA-bd"/>
</dbReference>
<keyword evidence="9" id="KW-1185">Reference proteome</keyword>
<protein>
    <recommendedName>
        <fullName evidence="7">TF-B3 domain-containing protein</fullName>
    </recommendedName>
</protein>
<keyword evidence="2" id="KW-0805">Transcription regulation</keyword>
<dbReference type="PANTHER" id="PTHR31391:SF81">
    <property type="entry name" value="TF-B3 DOMAIN-CONTAINING PROTEIN"/>
    <property type="match status" value="1"/>
</dbReference>
<dbReference type="Proteomes" id="UP001157006">
    <property type="component" value="Chromosome 3"/>
</dbReference>
<name>A0AAV0ZZW0_VICFA</name>
<dbReference type="Pfam" id="PF02362">
    <property type="entry name" value="B3"/>
    <property type="match status" value="3"/>
</dbReference>
<evidence type="ECO:0000256" key="5">
    <source>
        <dbReference type="ARBA" id="ARBA00023242"/>
    </source>
</evidence>
<keyword evidence="5" id="KW-0539">Nucleus</keyword>
<dbReference type="GO" id="GO:0005634">
    <property type="term" value="C:nucleus"/>
    <property type="evidence" value="ECO:0007669"/>
    <property type="project" value="UniProtKB-SubCell"/>
</dbReference>
<sequence length="477" mass="56318">MTSNQGNKQTLSPSTTRFFKVMTTTICQDEKLRIPNGFIRKHNNDMSSRMFLKTPDDKKWEMHITKDDEGFWFEKGWKEFATYYSLDHGYMIFFQYEGNSLFVIHIFGKNTFEIEYPFNENHHEQDNLVETSDDDSVEILDKSTSCKKKTRPKSPVSYPQPQKKKLRSDTSKDVGTSSKFHGFPKHHVQGSDDTSDSIEHQRAEHEHENEALNRARRFKSKNPSFMIVMKPSYLFSYFLHIPTKFTIDYMKKEQSEILLELVDGRIWDAKYCFGKIKVGWKKFVGDNELKNGDVCVFELVKSKTLTLKVLIFRLEESHFPSPQDQRDKDISGAESQPIILDKDEKVQRRTSLRTKTHVFMNEVQDKDDKDDKFNFKYPFFKVKITMNPRRHSRLILPMSFIRKYLDNKKEQIVMLKIGKKSWPVKLLCYSDRKSGEFARGWNQFWEESKLKGGDVCVFELIKKNKDALFQVHIFRGN</sequence>
<keyword evidence="3" id="KW-0238">DNA-binding</keyword>
<organism evidence="8 9">
    <name type="scientific">Vicia faba</name>
    <name type="common">Broad bean</name>
    <name type="synonym">Faba vulgaris</name>
    <dbReference type="NCBI Taxonomy" id="3906"/>
    <lineage>
        <taxon>Eukaryota</taxon>
        <taxon>Viridiplantae</taxon>
        <taxon>Streptophyta</taxon>
        <taxon>Embryophyta</taxon>
        <taxon>Tracheophyta</taxon>
        <taxon>Spermatophyta</taxon>
        <taxon>Magnoliopsida</taxon>
        <taxon>eudicotyledons</taxon>
        <taxon>Gunneridae</taxon>
        <taxon>Pentapetalae</taxon>
        <taxon>rosids</taxon>
        <taxon>fabids</taxon>
        <taxon>Fabales</taxon>
        <taxon>Fabaceae</taxon>
        <taxon>Papilionoideae</taxon>
        <taxon>50 kb inversion clade</taxon>
        <taxon>NPAAA clade</taxon>
        <taxon>Hologalegina</taxon>
        <taxon>IRL clade</taxon>
        <taxon>Fabeae</taxon>
        <taxon>Vicia</taxon>
    </lineage>
</organism>
<evidence type="ECO:0000256" key="3">
    <source>
        <dbReference type="ARBA" id="ARBA00023125"/>
    </source>
</evidence>
<gene>
    <name evidence="8" type="ORF">VFH_III037400</name>
</gene>
<feature type="domain" description="TF-B3" evidence="7">
    <location>
        <begin position="224"/>
        <end position="315"/>
    </location>
</feature>
<feature type="region of interest" description="Disordered" evidence="6">
    <location>
        <begin position="142"/>
        <end position="215"/>
    </location>
</feature>
<dbReference type="AlphaFoldDB" id="A0AAV0ZZW0"/>
<evidence type="ECO:0000256" key="4">
    <source>
        <dbReference type="ARBA" id="ARBA00023163"/>
    </source>
</evidence>
<dbReference type="GO" id="GO:0003677">
    <property type="term" value="F:DNA binding"/>
    <property type="evidence" value="ECO:0007669"/>
    <property type="project" value="UniProtKB-KW"/>
</dbReference>
<dbReference type="InterPro" id="IPR015300">
    <property type="entry name" value="DNA-bd_pseudobarrel_sf"/>
</dbReference>
<dbReference type="PROSITE" id="PS50863">
    <property type="entry name" value="B3"/>
    <property type="match status" value="3"/>
</dbReference>
<dbReference type="EMBL" id="OX451738">
    <property type="protein sequence ID" value="CAI8602382.1"/>
    <property type="molecule type" value="Genomic_DNA"/>
</dbReference>
<proteinExistence type="predicted"/>
<dbReference type="InterPro" id="IPR044837">
    <property type="entry name" value="REM16-like"/>
</dbReference>
<dbReference type="SUPFAM" id="SSF101936">
    <property type="entry name" value="DNA-binding pseudobarrel domain"/>
    <property type="match status" value="3"/>
</dbReference>
<dbReference type="CDD" id="cd10017">
    <property type="entry name" value="B3_DNA"/>
    <property type="match status" value="3"/>
</dbReference>
<feature type="domain" description="TF-B3" evidence="7">
    <location>
        <begin position="379"/>
        <end position="477"/>
    </location>
</feature>
<reference evidence="8 9" key="1">
    <citation type="submission" date="2023-01" db="EMBL/GenBank/DDBJ databases">
        <authorList>
            <person name="Kreplak J."/>
        </authorList>
    </citation>
    <scope>NUCLEOTIDE SEQUENCE [LARGE SCALE GENOMIC DNA]</scope>
</reference>
<keyword evidence="4" id="KW-0804">Transcription</keyword>
<dbReference type="PANTHER" id="PTHR31391">
    <property type="entry name" value="B3 DOMAIN-CONTAINING PROTEIN OS11G0197600-RELATED"/>
    <property type="match status" value="1"/>
</dbReference>
<accession>A0AAV0ZZW0</accession>
<comment type="subcellular location">
    <subcellularLocation>
        <location evidence="1">Nucleus</location>
    </subcellularLocation>
</comment>
<evidence type="ECO:0000256" key="2">
    <source>
        <dbReference type="ARBA" id="ARBA00023015"/>
    </source>
</evidence>